<comment type="caution">
    <text evidence="1">The sequence shown here is derived from an EMBL/GenBank/DDBJ whole genome shotgun (WGS) entry which is preliminary data.</text>
</comment>
<dbReference type="EMBL" id="BOMH01000007">
    <property type="protein sequence ID" value="GID63150.1"/>
    <property type="molecule type" value="Genomic_DNA"/>
</dbReference>
<dbReference type="Proteomes" id="UP000619479">
    <property type="component" value="Unassembled WGS sequence"/>
</dbReference>
<name>A0A919IBQ9_9ACTN</name>
<organism evidence="1 2">
    <name type="scientific">Actinoplanes cyaneus</name>
    <dbReference type="NCBI Taxonomy" id="52696"/>
    <lineage>
        <taxon>Bacteria</taxon>
        <taxon>Bacillati</taxon>
        <taxon>Actinomycetota</taxon>
        <taxon>Actinomycetes</taxon>
        <taxon>Micromonosporales</taxon>
        <taxon>Micromonosporaceae</taxon>
        <taxon>Actinoplanes</taxon>
    </lineage>
</organism>
<accession>A0A919IBQ9</accession>
<proteinExistence type="predicted"/>
<sequence length="354" mass="39045">MRLARTRREAQLYLDLVSCECGGLGLRAWGEAVRFEDGTAGWRYAGRCEACGRDREFVFRGPAIAQDASGRDRVVYGLGERASELLDPAQWLWAAERYAAAVPAEIDSLPEKDRVTARGWLMAAVAAIGEVEKFRGRDGIPPEAFWTGPGRAWYEREPYAFQTGRLAELRRGYERRLRAMRGEAPARMSGARAARVAGENRIRRAWAERYGIDDEEWVEGGATGADRRSPTAEQRAELTRALREAAGQDVVTGLSLADPLAGLAAFRQLIGEVESRWANDIAGRDLRIALARAACHTWLVAAGISDDGWRDELWNDRVWQVPRDAAPAAATVWEMVRAARAAVAGVDGGEGYRA</sequence>
<keyword evidence="2" id="KW-1185">Reference proteome</keyword>
<reference evidence="1" key="1">
    <citation type="submission" date="2021-01" db="EMBL/GenBank/DDBJ databases">
        <title>Whole genome shotgun sequence of Actinoplanes cyaneus NBRC 14990.</title>
        <authorList>
            <person name="Komaki H."/>
            <person name="Tamura T."/>
        </authorList>
    </citation>
    <scope>NUCLEOTIDE SEQUENCE</scope>
    <source>
        <strain evidence="1">NBRC 14990</strain>
    </source>
</reference>
<evidence type="ECO:0000313" key="2">
    <source>
        <dbReference type="Proteomes" id="UP000619479"/>
    </source>
</evidence>
<protein>
    <submittedName>
        <fullName evidence="1">Uncharacterized protein</fullName>
    </submittedName>
</protein>
<gene>
    <name evidence="1" type="ORF">Acy02nite_10310</name>
</gene>
<evidence type="ECO:0000313" key="1">
    <source>
        <dbReference type="EMBL" id="GID63150.1"/>
    </source>
</evidence>
<dbReference type="AlphaFoldDB" id="A0A919IBQ9"/>
<dbReference type="RefSeq" id="WP_203738610.1">
    <property type="nucleotide sequence ID" value="NZ_BAAAUC010000013.1"/>
</dbReference>